<sequence>MENKKLFIFDIDGTVLDNSKSIPLETKQAIKELSESHEVAIATGRNRTMAKEVIEELGISSYIVCNGAAAYYKDEAIYTNFLNEEDLEKLIDIADAHDHQLVYETIDDLRRRNEVPGKRMTNGMTFVGFDVPAYDKEFYKKNPLVQCLLFISEEEMDIYADKFSHFRFVRWYKEGIDVLPADGSKYLTIKILANHMGINLNDVIAFGDGMNDIEMIRHVGTGIAMGNAEKEVKDVADSVTESNENNGIPSALRKMKYIK</sequence>
<name>A0A1H7Q847_9LACT</name>
<dbReference type="EMBL" id="FOBL01000001">
    <property type="protein sequence ID" value="SEL44162.1"/>
    <property type="molecule type" value="Genomic_DNA"/>
</dbReference>
<dbReference type="RefSeq" id="WP_091486042.1">
    <property type="nucleotide sequence ID" value="NZ_BJUX01000001.1"/>
</dbReference>
<proteinExistence type="predicted"/>
<dbReference type="AlphaFoldDB" id="A0A1H7Q847"/>
<dbReference type="GO" id="GO:0016791">
    <property type="term" value="F:phosphatase activity"/>
    <property type="evidence" value="ECO:0007669"/>
    <property type="project" value="TreeGrafter"/>
</dbReference>
<accession>A0A1H7Q847</accession>
<reference evidence="1 4" key="2">
    <citation type="submission" date="2019-07" db="EMBL/GenBank/DDBJ databases">
        <title>Whole genome shotgun sequence of Alkalibacterium putridalgicola NBRC 103243.</title>
        <authorList>
            <person name="Hosoyama A."/>
            <person name="Uohara A."/>
            <person name="Ohji S."/>
            <person name="Ichikawa N."/>
        </authorList>
    </citation>
    <scope>NUCLEOTIDE SEQUENCE [LARGE SCALE GENOMIC DNA]</scope>
    <source>
        <strain evidence="1 4">NBRC 103243</strain>
    </source>
</reference>
<organism evidence="2 3">
    <name type="scientific">Alkalibacterium putridalgicola</name>
    <dbReference type="NCBI Taxonomy" id="426703"/>
    <lineage>
        <taxon>Bacteria</taxon>
        <taxon>Bacillati</taxon>
        <taxon>Bacillota</taxon>
        <taxon>Bacilli</taxon>
        <taxon>Lactobacillales</taxon>
        <taxon>Carnobacteriaceae</taxon>
        <taxon>Alkalibacterium</taxon>
    </lineage>
</organism>
<dbReference type="PANTHER" id="PTHR10000:SF25">
    <property type="entry name" value="PHOSPHATASE YKRA-RELATED"/>
    <property type="match status" value="1"/>
</dbReference>
<dbReference type="OrthoDB" id="9810101at2"/>
<dbReference type="NCBIfam" id="TIGR00099">
    <property type="entry name" value="Cof-subfamily"/>
    <property type="match status" value="1"/>
</dbReference>
<dbReference type="EMBL" id="BJUX01000001">
    <property type="protein sequence ID" value="GEK88006.1"/>
    <property type="molecule type" value="Genomic_DNA"/>
</dbReference>
<dbReference type="InterPro" id="IPR006379">
    <property type="entry name" value="HAD-SF_hydro_IIB"/>
</dbReference>
<evidence type="ECO:0000313" key="4">
    <source>
        <dbReference type="Proteomes" id="UP000321425"/>
    </source>
</evidence>
<dbReference type="Proteomes" id="UP000321425">
    <property type="component" value="Unassembled WGS sequence"/>
</dbReference>
<evidence type="ECO:0000313" key="3">
    <source>
        <dbReference type="Proteomes" id="UP000198548"/>
    </source>
</evidence>
<dbReference type="SFLD" id="SFLDG01140">
    <property type="entry name" value="C2.B:_Phosphomannomutase_and_P"/>
    <property type="match status" value="1"/>
</dbReference>
<protein>
    <submittedName>
        <fullName evidence="1">Haloacid dehalogenase</fullName>
    </submittedName>
</protein>
<dbReference type="GO" id="GO:0005829">
    <property type="term" value="C:cytosol"/>
    <property type="evidence" value="ECO:0007669"/>
    <property type="project" value="TreeGrafter"/>
</dbReference>
<dbReference type="PANTHER" id="PTHR10000">
    <property type="entry name" value="PHOSPHOSERINE PHOSPHATASE"/>
    <property type="match status" value="1"/>
</dbReference>
<dbReference type="Proteomes" id="UP000198548">
    <property type="component" value="Unassembled WGS sequence"/>
</dbReference>
<dbReference type="InterPro" id="IPR036412">
    <property type="entry name" value="HAD-like_sf"/>
</dbReference>
<dbReference type="GO" id="GO:0000287">
    <property type="term" value="F:magnesium ion binding"/>
    <property type="evidence" value="ECO:0007669"/>
    <property type="project" value="TreeGrafter"/>
</dbReference>
<dbReference type="InterPro" id="IPR000150">
    <property type="entry name" value="Cof"/>
</dbReference>
<dbReference type="Pfam" id="PF08282">
    <property type="entry name" value="Hydrolase_3"/>
    <property type="match status" value="1"/>
</dbReference>
<dbReference type="SFLD" id="SFLDS00003">
    <property type="entry name" value="Haloacid_Dehalogenase"/>
    <property type="match status" value="1"/>
</dbReference>
<dbReference type="SUPFAM" id="SSF56784">
    <property type="entry name" value="HAD-like"/>
    <property type="match status" value="1"/>
</dbReference>
<dbReference type="InterPro" id="IPR023214">
    <property type="entry name" value="HAD_sf"/>
</dbReference>
<dbReference type="Gene3D" id="3.40.50.1000">
    <property type="entry name" value="HAD superfamily/HAD-like"/>
    <property type="match status" value="1"/>
</dbReference>
<keyword evidence="4" id="KW-1185">Reference proteome</keyword>
<evidence type="ECO:0000313" key="1">
    <source>
        <dbReference type="EMBL" id="GEK88006.1"/>
    </source>
</evidence>
<dbReference type="PROSITE" id="PS01229">
    <property type="entry name" value="COF_2"/>
    <property type="match status" value="1"/>
</dbReference>
<gene>
    <name evidence="1" type="ORF">APU01nite_00450</name>
    <name evidence="2" type="ORF">SAMN04488100_101163</name>
</gene>
<reference evidence="2 3" key="1">
    <citation type="submission" date="2016-10" db="EMBL/GenBank/DDBJ databases">
        <authorList>
            <person name="de Groot N.N."/>
        </authorList>
    </citation>
    <scope>NUCLEOTIDE SEQUENCE [LARGE SCALE GENOMIC DNA]</scope>
    <source>
        <strain evidence="2 3">DSM 19182</strain>
    </source>
</reference>
<dbReference type="Gene3D" id="3.30.1240.10">
    <property type="match status" value="1"/>
</dbReference>
<dbReference type="STRING" id="426703.SAMN04488100_101163"/>
<dbReference type="NCBIfam" id="TIGR01484">
    <property type="entry name" value="HAD-SF-IIB"/>
    <property type="match status" value="1"/>
</dbReference>
<evidence type="ECO:0000313" key="2">
    <source>
        <dbReference type="EMBL" id="SEL44162.1"/>
    </source>
</evidence>